<dbReference type="InterPro" id="IPR000073">
    <property type="entry name" value="AB_hydrolase_1"/>
</dbReference>
<dbReference type="RefSeq" id="WP_242767565.1">
    <property type="nucleotide sequence ID" value="NZ_JALDAY010000007.1"/>
</dbReference>
<protein>
    <submittedName>
        <fullName evidence="2">Alpha/beta fold hydrolase</fullName>
    </submittedName>
</protein>
<evidence type="ECO:0000313" key="3">
    <source>
        <dbReference type="Proteomes" id="UP001165269"/>
    </source>
</evidence>
<gene>
    <name evidence="2" type="ORF">MQP27_24650</name>
</gene>
<organism evidence="2 3">
    <name type="scientific">Streptomyces cylindrosporus</name>
    <dbReference type="NCBI Taxonomy" id="2927583"/>
    <lineage>
        <taxon>Bacteria</taxon>
        <taxon>Bacillati</taxon>
        <taxon>Actinomycetota</taxon>
        <taxon>Actinomycetes</taxon>
        <taxon>Kitasatosporales</taxon>
        <taxon>Streptomycetaceae</taxon>
        <taxon>Streptomyces</taxon>
    </lineage>
</organism>
<evidence type="ECO:0000259" key="1">
    <source>
        <dbReference type="Pfam" id="PF12697"/>
    </source>
</evidence>
<comment type="caution">
    <text evidence="2">The sequence shown here is derived from an EMBL/GenBank/DDBJ whole genome shotgun (WGS) entry which is preliminary data.</text>
</comment>
<dbReference type="Proteomes" id="UP001165269">
    <property type="component" value="Unassembled WGS sequence"/>
</dbReference>
<dbReference type="InterPro" id="IPR029058">
    <property type="entry name" value="AB_hydrolase_fold"/>
</dbReference>
<evidence type="ECO:0000313" key="2">
    <source>
        <dbReference type="EMBL" id="MCI3274291.1"/>
    </source>
</evidence>
<proteinExistence type="predicted"/>
<reference evidence="2" key="1">
    <citation type="submission" date="2022-03" db="EMBL/GenBank/DDBJ databases">
        <title>Streptomyces 7R015 and 7R016 isolated from Barleria lupulina in Thailand.</title>
        <authorList>
            <person name="Kanchanasin P."/>
            <person name="Phongsopitanun W."/>
            <person name="Tanasupawat S."/>
        </authorList>
    </citation>
    <scope>NUCLEOTIDE SEQUENCE</scope>
    <source>
        <strain evidence="2">7R015</strain>
    </source>
</reference>
<accession>A0ABS9YEH6</accession>
<name>A0ABS9YEH6_9ACTN</name>
<dbReference type="SUPFAM" id="SSF53474">
    <property type="entry name" value="alpha/beta-Hydrolases"/>
    <property type="match status" value="1"/>
</dbReference>
<dbReference type="EMBL" id="JALDAY010000007">
    <property type="protein sequence ID" value="MCI3274291.1"/>
    <property type="molecule type" value="Genomic_DNA"/>
</dbReference>
<keyword evidence="3" id="KW-1185">Reference proteome</keyword>
<keyword evidence="2" id="KW-0378">Hydrolase</keyword>
<dbReference type="Pfam" id="PF12697">
    <property type="entry name" value="Abhydrolase_6"/>
    <property type="match status" value="1"/>
</dbReference>
<dbReference type="Gene3D" id="3.40.50.1820">
    <property type="entry name" value="alpha/beta hydrolase"/>
    <property type="match status" value="1"/>
</dbReference>
<feature type="domain" description="AB hydrolase-1" evidence="1">
    <location>
        <begin position="33"/>
        <end position="264"/>
    </location>
</feature>
<sequence>MTDSRPVVPGVVDVDGIPLSYRASWARDPRAVVLALHGGATDSAYFDCPGHPRLSLLRTGVALGFTVVALDRPGYGASLPAARELTDPARRVDLAYAALDRLLRSRPTGAGVFVLAHSAGSELAVRMAADPRGHGLLGLEIAGTGRHHHPRSVAFLELGDKDLLRARDRLRQALWGTGELYPPEVYGGASIAAASPAYESAARGWRYEFPELAARVRVPVQFSLGEHEEVWSSGPEALADIASLFTASPRVRVNEQPDSGHNLSLGHSARAYHLKVLSFAEECAVTREADIAAPPRQGRAG</sequence>
<dbReference type="GO" id="GO:0016787">
    <property type="term" value="F:hydrolase activity"/>
    <property type="evidence" value="ECO:0007669"/>
    <property type="project" value="UniProtKB-KW"/>
</dbReference>